<keyword evidence="2" id="KW-1185">Reference proteome</keyword>
<evidence type="ECO:0000313" key="1">
    <source>
        <dbReference type="EnsemblProtists" id="PYU1_T013326"/>
    </source>
</evidence>
<dbReference type="VEuPathDB" id="FungiDB:PYU1_G013297"/>
<accession>K3X7X7</accession>
<dbReference type="InterPro" id="IPR036770">
    <property type="entry name" value="Ankyrin_rpt-contain_sf"/>
</dbReference>
<dbReference type="OMA" id="WANRTEG"/>
<dbReference type="InParanoid" id="K3X7X7"/>
<dbReference type="STRING" id="431595.K3X7X7"/>
<name>K3X7X7_GLOUD</name>
<protein>
    <submittedName>
        <fullName evidence="1">Uncharacterized protein</fullName>
    </submittedName>
</protein>
<dbReference type="HOGENOM" id="CLU_014745_0_0_1"/>
<evidence type="ECO:0000313" key="2">
    <source>
        <dbReference type="Proteomes" id="UP000019132"/>
    </source>
</evidence>
<dbReference type="PANTHER" id="PTHR46586:SF3">
    <property type="entry name" value="ANKYRIN REPEAT-CONTAINING PROTEIN"/>
    <property type="match status" value="1"/>
</dbReference>
<dbReference type="InterPro" id="IPR002110">
    <property type="entry name" value="Ankyrin_rpt"/>
</dbReference>
<dbReference type="AlphaFoldDB" id="K3X7X7"/>
<reference evidence="2" key="1">
    <citation type="journal article" date="2010" name="Genome Biol.">
        <title>Genome sequence of the necrotrophic plant pathogen Pythium ultimum reveals original pathogenicity mechanisms and effector repertoire.</title>
        <authorList>
            <person name="Levesque C.A."/>
            <person name="Brouwer H."/>
            <person name="Cano L."/>
            <person name="Hamilton J.P."/>
            <person name="Holt C."/>
            <person name="Huitema E."/>
            <person name="Raffaele S."/>
            <person name="Robideau G.P."/>
            <person name="Thines M."/>
            <person name="Win J."/>
            <person name="Zerillo M.M."/>
            <person name="Beakes G.W."/>
            <person name="Boore J.L."/>
            <person name="Busam D."/>
            <person name="Dumas B."/>
            <person name="Ferriera S."/>
            <person name="Fuerstenberg S.I."/>
            <person name="Gachon C.M."/>
            <person name="Gaulin E."/>
            <person name="Govers F."/>
            <person name="Grenville-Briggs L."/>
            <person name="Horner N."/>
            <person name="Hostetler J."/>
            <person name="Jiang R.H."/>
            <person name="Johnson J."/>
            <person name="Krajaejun T."/>
            <person name="Lin H."/>
            <person name="Meijer H.J."/>
            <person name="Moore B."/>
            <person name="Morris P."/>
            <person name="Phuntmart V."/>
            <person name="Puiu D."/>
            <person name="Shetty J."/>
            <person name="Stajich J.E."/>
            <person name="Tripathy S."/>
            <person name="Wawra S."/>
            <person name="van West P."/>
            <person name="Whitty B.R."/>
            <person name="Coutinho P.M."/>
            <person name="Henrissat B."/>
            <person name="Martin F."/>
            <person name="Thomas P.D."/>
            <person name="Tyler B.M."/>
            <person name="De Vries R.P."/>
            <person name="Kamoun S."/>
            <person name="Yandell M."/>
            <person name="Tisserat N."/>
            <person name="Buell C.R."/>
        </authorList>
    </citation>
    <scope>NUCLEOTIDE SEQUENCE</scope>
    <source>
        <strain evidence="2">DAOM:BR144</strain>
    </source>
</reference>
<dbReference type="PANTHER" id="PTHR46586">
    <property type="entry name" value="ANKYRIN REPEAT-CONTAINING PROTEIN"/>
    <property type="match status" value="1"/>
</dbReference>
<dbReference type="Pfam" id="PF13637">
    <property type="entry name" value="Ank_4"/>
    <property type="match status" value="2"/>
</dbReference>
<dbReference type="eggNOG" id="ENOG502SJ13">
    <property type="taxonomic scope" value="Eukaryota"/>
</dbReference>
<dbReference type="EnsemblProtists" id="PYU1_T013326">
    <property type="protein sequence ID" value="PYU1_T013326"/>
    <property type="gene ID" value="PYU1_G013297"/>
</dbReference>
<reference evidence="2" key="2">
    <citation type="submission" date="2010-04" db="EMBL/GenBank/DDBJ databases">
        <authorList>
            <person name="Buell R."/>
            <person name="Hamilton J."/>
            <person name="Hostetler J."/>
        </authorList>
    </citation>
    <scope>NUCLEOTIDE SEQUENCE [LARGE SCALE GENOMIC DNA]</scope>
    <source>
        <strain evidence="2">DAOM:BR144</strain>
    </source>
</reference>
<dbReference type="EMBL" id="GL376627">
    <property type="status" value="NOT_ANNOTATED_CDS"/>
    <property type="molecule type" value="Genomic_DNA"/>
</dbReference>
<organism evidence="1 2">
    <name type="scientific">Globisporangium ultimum (strain ATCC 200006 / CBS 805.95 / DAOM BR144)</name>
    <name type="common">Pythium ultimum</name>
    <dbReference type="NCBI Taxonomy" id="431595"/>
    <lineage>
        <taxon>Eukaryota</taxon>
        <taxon>Sar</taxon>
        <taxon>Stramenopiles</taxon>
        <taxon>Oomycota</taxon>
        <taxon>Peronosporomycetes</taxon>
        <taxon>Pythiales</taxon>
        <taxon>Pythiaceae</taxon>
        <taxon>Globisporangium</taxon>
    </lineage>
</organism>
<dbReference type="SUPFAM" id="SSF48403">
    <property type="entry name" value="Ankyrin repeat"/>
    <property type="match status" value="1"/>
</dbReference>
<dbReference type="Proteomes" id="UP000019132">
    <property type="component" value="Unassembled WGS sequence"/>
</dbReference>
<proteinExistence type="predicted"/>
<sequence>MTFPDPSMPLLTSVDVVVRDKTGALASGLVPELIERFVDCSARWSVVQAACVGHVHLLARLGARNAPISERQMDWAMRVAADRGDLAVLRWLSAYRPQFKISTSVMDSAAFAGHLQVVQWLHYNRSEGCTAHAMDSAAACGRVDIVRWLHENRSEGCTTAAMDTAAAGGHLKMLQWLDANRKEGCSSVAVDFAILNGHTHIVKWLSEHRCFRESRAIRQESKAKCCSQKKCMDAKHRKQQLVRA</sequence>
<reference evidence="1" key="3">
    <citation type="submission" date="2015-02" db="UniProtKB">
        <authorList>
            <consortium name="EnsemblProtists"/>
        </authorList>
    </citation>
    <scope>IDENTIFICATION</scope>
    <source>
        <strain evidence="1">DAOM BR144</strain>
    </source>
</reference>
<dbReference type="InterPro" id="IPR052050">
    <property type="entry name" value="SecEffector_AnkRepeat"/>
</dbReference>
<dbReference type="Gene3D" id="1.25.40.20">
    <property type="entry name" value="Ankyrin repeat-containing domain"/>
    <property type="match status" value="1"/>
</dbReference>